<dbReference type="InterPro" id="IPR039226">
    <property type="entry name" value="Ski3/TTC37"/>
</dbReference>
<gene>
    <name evidence="4" type="primary">SPY</name>
    <name evidence="4" type="ORF">SNAT2548_LOCUS22353</name>
</gene>
<dbReference type="PANTHER" id="PTHR15704:SF7">
    <property type="entry name" value="SUPERKILLER COMPLEX PROTEIN 3"/>
    <property type="match status" value="1"/>
</dbReference>
<keyword evidence="2" id="KW-0802">TPR repeat</keyword>
<feature type="compositionally biased region" description="Polar residues" evidence="3">
    <location>
        <begin position="213"/>
        <end position="225"/>
    </location>
</feature>
<dbReference type="SUPFAM" id="SSF48452">
    <property type="entry name" value="TPR-like"/>
    <property type="match status" value="1"/>
</dbReference>
<dbReference type="AlphaFoldDB" id="A0A812QYC0"/>
<dbReference type="Gene3D" id="1.25.40.10">
    <property type="entry name" value="Tetratricopeptide repeat domain"/>
    <property type="match status" value="1"/>
</dbReference>
<reference evidence="4" key="1">
    <citation type="submission" date="2021-02" db="EMBL/GenBank/DDBJ databases">
        <authorList>
            <person name="Dougan E. K."/>
            <person name="Rhodes N."/>
            <person name="Thang M."/>
            <person name="Chan C."/>
        </authorList>
    </citation>
    <scope>NUCLEOTIDE SEQUENCE</scope>
</reference>
<dbReference type="OrthoDB" id="421121at2759"/>
<feature type="region of interest" description="Disordered" evidence="3">
    <location>
        <begin position="213"/>
        <end position="278"/>
    </location>
</feature>
<evidence type="ECO:0000256" key="1">
    <source>
        <dbReference type="ARBA" id="ARBA00022737"/>
    </source>
</evidence>
<evidence type="ECO:0000256" key="2">
    <source>
        <dbReference type="ARBA" id="ARBA00022803"/>
    </source>
</evidence>
<evidence type="ECO:0000313" key="5">
    <source>
        <dbReference type="Proteomes" id="UP000604046"/>
    </source>
</evidence>
<accession>A0A812QYC0</accession>
<sequence length="662" mass="72652">MARTKTLQIQLADGKQKGQYTVDDPSDRAGTRTEIDEFVQNYQEEHKRKYGRSNLTPKYMCPHSGDLIHWDSKFSPLDFLQQEGPVVILTMVAQDIDQSAGEAMHRTSGAELAGQPTDSDSAPDINTTETSVEEAPVRSTEDEPPAPGQESLVARLQSQDPNAAASVRPSSLQAPRDDVGQAGRPLVAHVQDGEVQGCTAEAAADIEQLTKSARFQQSGPSSILESSEMPAEEQTSAGTGVQREPKPSQKRRNKAAQKLVESQRGPTAEELRKPDDMDQQIFGSDLYKLVENMHTPALTGERSIESGLQRRQRGWSFHPVRFFPDGSDEKNPKKKGKVGDEMIEGCMAVLTIGAELAADLGYTTDQRVVVVERHEINKEILVEFGGRQAWVNSGAVFITQVNIDWFMGNEHTTVAKRLDSACGTKSSADDVNFLGRVQFLARCVSCNMFFLQKAAALLVSHAQPDQYWSLFRRALETEAWKELGRQGGGERAGKSYEPKDCYIRALELKGDFAAAWSNLGFVGGGTVKGKPYSERECFIRAVELEGDNALAWGSLGLEGGGTVQGKPYSKRECFIRAVELKGDYPLAWNNLAFEGGGTVKGKPYSKQECFIRAVELEGDNAAAWSNLGFVGGGTVKGKLYSSDECRQKAANLCWPFLPLPRW</sequence>
<comment type="caution">
    <text evidence="4">The sequence shown here is derived from an EMBL/GenBank/DDBJ whole genome shotgun (WGS) entry which is preliminary data.</text>
</comment>
<dbReference type="GO" id="GO:0055087">
    <property type="term" value="C:Ski complex"/>
    <property type="evidence" value="ECO:0007669"/>
    <property type="project" value="InterPro"/>
</dbReference>
<keyword evidence="1" id="KW-0677">Repeat</keyword>
<evidence type="ECO:0000256" key="3">
    <source>
        <dbReference type="SAM" id="MobiDB-lite"/>
    </source>
</evidence>
<keyword evidence="5" id="KW-1185">Reference proteome</keyword>
<protein>
    <submittedName>
        <fullName evidence="4">SPY protein</fullName>
    </submittedName>
</protein>
<feature type="compositionally biased region" description="Basic and acidic residues" evidence="3">
    <location>
        <begin position="267"/>
        <end position="276"/>
    </location>
</feature>
<dbReference type="PANTHER" id="PTHR15704">
    <property type="entry name" value="SUPERKILLER 3 PROTEIN-RELATED"/>
    <property type="match status" value="1"/>
</dbReference>
<dbReference type="EMBL" id="CAJNDS010002285">
    <property type="protein sequence ID" value="CAE7411011.1"/>
    <property type="molecule type" value="Genomic_DNA"/>
</dbReference>
<dbReference type="InterPro" id="IPR011990">
    <property type="entry name" value="TPR-like_helical_dom_sf"/>
</dbReference>
<feature type="region of interest" description="Disordered" evidence="3">
    <location>
        <begin position="100"/>
        <end position="179"/>
    </location>
</feature>
<dbReference type="GO" id="GO:0006401">
    <property type="term" value="P:RNA catabolic process"/>
    <property type="evidence" value="ECO:0007669"/>
    <property type="project" value="InterPro"/>
</dbReference>
<proteinExistence type="predicted"/>
<name>A0A812QYC0_9DINO</name>
<evidence type="ECO:0000313" key="4">
    <source>
        <dbReference type="EMBL" id="CAE7411011.1"/>
    </source>
</evidence>
<feature type="compositionally biased region" description="Polar residues" evidence="3">
    <location>
        <begin position="116"/>
        <end position="130"/>
    </location>
</feature>
<dbReference type="Proteomes" id="UP000604046">
    <property type="component" value="Unassembled WGS sequence"/>
</dbReference>
<organism evidence="4 5">
    <name type="scientific">Symbiodinium natans</name>
    <dbReference type="NCBI Taxonomy" id="878477"/>
    <lineage>
        <taxon>Eukaryota</taxon>
        <taxon>Sar</taxon>
        <taxon>Alveolata</taxon>
        <taxon>Dinophyceae</taxon>
        <taxon>Suessiales</taxon>
        <taxon>Symbiodiniaceae</taxon>
        <taxon>Symbiodinium</taxon>
    </lineage>
</organism>